<dbReference type="InterPro" id="IPR029056">
    <property type="entry name" value="Ribokinase-like"/>
</dbReference>
<evidence type="ECO:0000313" key="6">
    <source>
        <dbReference type="Proteomes" id="UP001263371"/>
    </source>
</evidence>
<dbReference type="Pfam" id="PF00294">
    <property type="entry name" value="PfkB"/>
    <property type="match status" value="1"/>
</dbReference>
<dbReference type="Gene3D" id="3.40.1190.20">
    <property type="match status" value="1"/>
</dbReference>
<dbReference type="RefSeq" id="WP_315994498.1">
    <property type="nucleotide sequence ID" value="NZ_JAWDIS010000001.1"/>
</dbReference>
<dbReference type="SUPFAM" id="SSF53613">
    <property type="entry name" value="Ribokinase-like"/>
    <property type="match status" value="1"/>
</dbReference>
<name>A0ABU3T7I7_9MICO</name>
<protein>
    <submittedName>
        <fullName evidence="5">Sugar kinase</fullName>
    </submittedName>
</protein>
<dbReference type="InterPro" id="IPR011611">
    <property type="entry name" value="PfkB_dom"/>
</dbReference>
<evidence type="ECO:0000256" key="3">
    <source>
        <dbReference type="ARBA" id="ARBA00022777"/>
    </source>
</evidence>
<evidence type="ECO:0000313" key="5">
    <source>
        <dbReference type="EMBL" id="MDU0367316.1"/>
    </source>
</evidence>
<sequence length="309" mass="31572">MVAPSPVLLAVGETMAMLAPSDGGGVVDAATFLVDAGGAESNVAAHAAALGMTARWASRLGRDALGDRVLRQVSARGVDTTGVVRDARHPTGLYIKDPGRGVRYYRAGSAASHLAPTDADSLALDDVDVLHVSGITAALSASARAFLDAAITRARAVGVAVSFDVNHRAALWPAAEAGAVLAALAARADVVFVGRDEAETLWATPTDGDVRALLPAVAELVVKDGDVGATVFESERRTFVPALRVEVLDAVGAGDAFAGGYLAARARGLDASARLAAGHERAALTLRTYGDSIHDTAALPTPHLDRTSA</sequence>
<gene>
    <name evidence="5" type="ORF">RWH45_08805</name>
</gene>
<keyword evidence="6" id="KW-1185">Reference proteome</keyword>
<dbReference type="GO" id="GO:0016301">
    <property type="term" value="F:kinase activity"/>
    <property type="evidence" value="ECO:0007669"/>
    <property type="project" value="UniProtKB-KW"/>
</dbReference>
<comment type="caution">
    <text evidence="5">The sequence shown here is derived from an EMBL/GenBank/DDBJ whole genome shotgun (WGS) entry which is preliminary data.</text>
</comment>
<dbReference type="CDD" id="cd01166">
    <property type="entry name" value="KdgK"/>
    <property type="match status" value="1"/>
</dbReference>
<dbReference type="PANTHER" id="PTHR43320:SF2">
    <property type="entry name" value="2-DEHYDRO-3-DEOXYGLUCONOKINASE_2-DEHYDRO-3-DEOXYGALACTONOKINASE"/>
    <property type="match status" value="1"/>
</dbReference>
<dbReference type="Proteomes" id="UP001263371">
    <property type="component" value="Unassembled WGS sequence"/>
</dbReference>
<accession>A0ABU3T7I7</accession>
<feature type="domain" description="Carbohydrate kinase PfkB" evidence="4">
    <location>
        <begin position="9"/>
        <end position="292"/>
    </location>
</feature>
<dbReference type="PANTHER" id="PTHR43320">
    <property type="entry name" value="SUGAR KINASE"/>
    <property type="match status" value="1"/>
</dbReference>
<dbReference type="EMBL" id="JAWDIS010000001">
    <property type="protein sequence ID" value="MDU0367316.1"/>
    <property type="molecule type" value="Genomic_DNA"/>
</dbReference>
<organism evidence="5 6">
    <name type="scientific">Microbacterium galbum</name>
    <dbReference type="NCBI Taxonomy" id="3075994"/>
    <lineage>
        <taxon>Bacteria</taxon>
        <taxon>Bacillati</taxon>
        <taxon>Actinomycetota</taxon>
        <taxon>Actinomycetes</taxon>
        <taxon>Micrococcales</taxon>
        <taxon>Microbacteriaceae</taxon>
        <taxon>Microbacterium</taxon>
    </lineage>
</organism>
<reference evidence="5 6" key="1">
    <citation type="submission" date="2023-09" db="EMBL/GenBank/DDBJ databases">
        <title>Microbacterium fusihabitans sp. nov., Microbacterium phycihabitans sp. nov., and Microbacterium cervinum sp. nov., isolated from dried seaweeds of beach.</title>
        <authorList>
            <person name="Lee S.D."/>
        </authorList>
    </citation>
    <scope>NUCLEOTIDE SEQUENCE [LARGE SCALE GENOMIC DNA]</scope>
    <source>
        <strain evidence="5 6">KSW4-17</strain>
    </source>
</reference>
<evidence type="ECO:0000259" key="4">
    <source>
        <dbReference type="Pfam" id="PF00294"/>
    </source>
</evidence>
<keyword evidence="2" id="KW-0808">Transferase</keyword>
<evidence type="ECO:0000256" key="1">
    <source>
        <dbReference type="ARBA" id="ARBA00010688"/>
    </source>
</evidence>
<evidence type="ECO:0000256" key="2">
    <source>
        <dbReference type="ARBA" id="ARBA00022679"/>
    </source>
</evidence>
<keyword evidence="3 5" id="KW-0418">Kinase</keyword>
<comment type="similarity">
    <text evidence="1">Belongs to the carbohydrate kinase PfkB family.</text>
</comment>
<proteinExistence type="inferred from homology"/>
<dbReference type="InterPro" id="IPR052700">
    <property type="entry name" value="Carb_kinase_PfkB-like"/>
</dbReference>